<sequence>MALSSCDEADSSYPQFNENADMEDPKFRLAMVFSSGQAFRDVVRKHAIVHQRPVRLKKNQIERCNINDSMIYRALRKAKMVIQGKHEDEFKKLYDYGNELLKAMPTSTVKVMTETAMSGTDAVTFKRFLSV</sequence>
<evidence type="ECO:0000313" key="1">
    <source>
        <dbReference type="EMBL" id="WOG95161.1"/>
    </source>
</evidence>
<proteinExistence type="predicted"/>
<evidence type="ECO:0000313" key="2">
    <source>
        <dbReference type="Proteomes" id="UP000077755"/>
    </source>
</evidence>
<dbReference type="EMBL" id="CP093346">
    <property type="protein sequence ID" value="WOG95161.1"/>
    <property type="molecule type" value="Genomic_DNA"/>
</dbReference>
<protein>
    <submittedName>
        <fullName evidence="1">Uncharacterized protein</fullName>
    </submittedName>
</protein>
<reference evidence="1" key="1">
    <citation type="journal article" date="2016" name="Nat. Genet.">
        <title>A high-quality carrot genome assembly provides new insights into carotenoid accumulation and asterid genome evolution.</title>
        <authorList>
            <person name="Iorizzo M."/>
            <person name="Ellison S."/>
            <person name="Senalik D."/>
            <person name="Zeng P."/>
            <person name="Satapoomin P."/>
            <person name="Huang J."/>
            <person name="Bowman M."/>
            <person name="Iovene M."/>
            <person name="Sanseverino W."/>
            <person name="Cavagnaro P."/>
            <person name="Yildiz M."/>
            <person name="Macko-Podgorni A."/>
            <person name="Moranska E."/>
            <person name="Grzebelus E."/>
            <person name="Grzebelus D."/>
            <person name="Ashrafi H."/>
            <person name="Zheng Z."/>
            <person name="Cheng S."/>
            <person name="Spooner D."/>
            <person name="Van Deynze A."/>
            <person name="Simon P."/>
        </authorList>
    </citation>
    <scope>NUCLEOTIDE SEQUENCE</scope>
    <source>
        <tissue evidence="1">Leaf</tissue>
    </source>
</reference>
<accession>A0AAF1AWN1</accession>
<dbReference type="AlphaFoldDB" id="A0AAF1AWN1"/>
<dbReference type="Proteomes" id="UP000077755">
    <property type="component" value="Chromosome 4"/>
</dbReference>
<gene>
    <name evidence="1" type="ORF">DCAR_0414464</name>
</gene>
<keyword evidence="2" id="KW-1185">Reference proteome</keyword>
<reference evidence="1" key="2">
    <citation type="submission" date="2022-03" db="EMBL/GenBank/DDBJ databases">
        <title>Draft title - Genomic analysis of global carrot germplasm unveils the trajectory of domestication and the origin of high carotenoid orange carrot.</title>
        <authorList>
            <person name="Iorizzo M."/>
            <person name="Ellison S."/>
            <person name="Senalik D."/>
            <person name="Macko-Podgorni A."/>
            <person name="Grzebelus D."/>
            <person name="Bostan H."/>
            <person name="Rolling W."/>
            <person name="Curaba J."/>
            <person name="Simon P."/>
        </authorList>
    </citation>
    <scope>NUCLEOTIDE SEQUENCE</scope>
    <source>
        <tissue evidence="1">Leaf</tissue>
    </source>
</reference>
<name>A0AAF1AWN1_DAUCS</name>
<organism evidence="1 2">
    <name type="scientific">Daucus carota subsp. sativus</name>
    <name type="common">Carrot</name>
    <dbReference type="NCBI Taxonomy" id="79200"/>
    <lineage>
        <taxon>Eukaryota</taxon>
        <taxon>Viridiplantae</taxon>
        <taxon>Streptophyta</taxon>
        <taxon>Embryophyta</taxon>
        <taxon>Tracheophyta</taxon>
        <taxon>Spermatophyta</taxon>
        <taxon>Magnoliopsida</taxon>
        <taxon>eudicotyledons</taxon>
        <taxon>Gunneridae</taxon>
        <taxon>Pentapetalae</taxon>
        <taxon>asterids</taxon>
        <taxon>campanulids</taxon>
        <taxon>Apiales</taxon>
        <taxon>Apiaceae</taxon>
        <taxon>Apioideae</taxon>
        <taxon>Scandiceae</taxon>
        <taxon>Daucinae</taxon>
        <taxon>Daucus</taxon>
        <taxon>Daucus sect. Daucus</taxon>
    </lineage>
</organism>